<evidence type="ECO:0000256" key="2">
    <source>
        <dbReference type="ARBA" id="ARBA00022473"/>
    </source>
</evidence>
<feature type="region of interest" description="Disordered" evidence="9">
    <location>
        <begin position="491"/>
        <end position="602"/>
    </location>
</feature>
<feature type="compositionally biased region" description="Polar residues" evidence="9">
    <location>
        <begin position="491"/>
        <end position="508"/>
    </location>
</feature>
<dbReference type="GO" id="GO:0048813">
    <property type="term" value="P:dendrite morphogenesis"/>
    <property type="evidence" value="ECO:0007669"/>
    <property type="project" value="UniProtKB-ARBA"/>
</dbReference>
<keyword evidence="5" id="KW-0805">Transcription regulation</keyword>
<evidence type="ECO:0000256" key="3">
    <source>
        <dbReference type="ARBA" id="ARBA00022782"/>
    </source>
</evidence>
<feature type="region of interest" description="Disordered" evidence="9">
    <location>
        <begin position="185"/>
        <end position="211"/>
    </location>
</feature>
<evidence type="ECO:0000259" key="10">
    <source>
        <dbReference type="PROSITE" id="PS50097"/>
    </source>
</evidence>
<dbReference type="PANTHER" id="PTHR23110:SF111">
    <property type="entry name" value="LONGITUDINALS LACKING PROTEIN, ISOFORMS F_I_K_T"/>
    <property type="match status" value="1"/>
</dbReference>
<evidence type="ECO:0000256" key="5">
    <source>
        <dbReference type="ARBA" id="ARBA00023015"/>
    </source>
</evidence>
<feature type="compositionally biased region" description="Polar residues" evidence="9">
    <location>
        <begin position="705"/>
        <end position="745"/>
    </location>
</feature>
<dbReference type="GO" id="GO:0005634">
    <property type="term" value="C:nucleus"/>
    <property type="evidence" value="ECO:0007669"/>
    <property type="project" value="UniProtKB-SubCell"/>
</dbReference>
<feature type="compositionally biased region" description="Polar residues" evidence="9">
    <location>
        <begin position="755"/>
        <end position="768"/>
    </location>
</feature>
<accession>A0AAJ7C9K5</accession>
<name>A0AAJ7C9K5_CEPCN</name>
<dbReference type="GO" id="GO:0035167">
    <property type="term" value="P:larval lymph gland hemopoiesis"/>
    <property type="evidence" value="ECO:0007669"/>
    <property type="project" value="UniProtKB-ARBA"/>
</dbReference>
<dbReference type="InterPro" id="IPR000210">
    <property type="entry name" value="BTB/POZ_dom"/>
</dbReference>
<comment type="subcellular location">
    <subcellularLocation>
        <location evidence="1">Nucleus</location>
    </subcellularLocation>
</comment>
<dbReference type="Gene3D" id="3.30.710.10">
    <property type="entry name" value="Potassium Channel Kv1.1, Chain A"/>
    <property type="match status" value="1"/>
</dbReference>
<keyword evidence="3" id="KW-0221">Differentiation</keyword>
<dbReference type="GO" id="GO:0008406">
    <property type="term" value="P:gonad development"/>
    <property type="evidence" value="ECO:0007669"/>
    <property type="project" value="UniProtKB-ARBA"/>
</dbReference>
<dbReference type="Pfam" id="PF00651">
    <property type="entry name" value="BTB"/>
    <property type="match status" value="1"/>
</dbReference>
<dbReference type="PANTHER" id="PTHR23110">
    <property type="entry name" value="BTB DOMAIN TRANSCRIPTION FACTOR"/>
    <property type="match status" value="1"/>
</dbReference>
<dbReference type="Proteomes" id="UP000694920">
    <property type="component" value="Unplaced"/>
</dbReference>
<keyword evidence="6" id="KW-0804">Transcription</keyword>
<evidence type="ECO:0000313" key="11">
    <source>
        <dbReference type="Proteomes" id="UP000694920"/>
    </source>
</evidence>
<organism evidence="11 12">
    <name type="scientific">Cephus cinctus</name>
    <name type="common">Wheat stem sawfly</name>
    <dbReference type="NCBI Taxonomy" id="211228"/>
    <lineage>
        <taxon>Eukaryota</taxon>
        <taxon>Metazoa</taxon>
        <taxon>Ecdysozoa</taxon>
        <taxon>Arthropoda</taxon>
        <taxon>Hexapoda</taxon>
        <taxon>Insecta</taxon>
        <taxon>Pterygota</taxon>
        <taxon>Neoptera</taxon>
        <taxon>Endopterygota</taxon>
        <taxon>Hymenoptera</taxon>
        <taxon>Cephoidea</taxon>
        <taxon>Cephidae</taxon>
        <taxon>Cephus</taxon>
    </lineage>
</organism>
<dbReference type="GO" id="GO:0006357">
    <property type="term" value="P:regulation of transcription by RNA polymerase II"/>
    <property type="evidence" value="ECO:0007669"/>
    <property type="project" value="TreeGrafter"/>
</dbReference>
<dbReference type="InterPro" id="IPR011333">
    <property type="entry name" value="SKP1/BTB/POZ_sf"/>
</dbReference>
<evidence type="ECO:0000256" key="8">
    <source>
        <dbReference type="ARBA" id="ARBA00037382"/>
    </source>
</evidence>
<evidence type="ECO:0000256" key="7">
    <source>
        <dbReference type="ARBA" id="ARBA00023242"/>
    </source>
</evidence>
<comment type="function">
    <text evidence="8">Putative transcription factor required for axon growth and guidance in the central and peripheral nervous systems. Repels CNS axons away from the midline by promoting the expression of the midline repellent sli and its receptor robo.</text>
</comment>
<evidence type="ECO:0000256" key="4">
    <source>
        <dbReference type="ARBA" id="ARBA00022902"/>
    </source>
</evidence>
<dbReference type="CDD" id="cd18315">
    <property type="entry name" value="BTB_POZ_BAB-like"/>
    <property type="match status" value="1"/>
</dbReference>
<dbReference type="GO" id="GO:0045467">
    <property type="term" value="P:R7 cell development"/>
    <property type="evidence" value="ECO:0007669"/>
    <property type="project" value="UniProtKB-ARBA"/>
</dbReference>
<gene>
    <name evidence="12" type="primary">LOC107272263</name>
</gene>
<dbReference type="GO" id="GO:0007526">
    <property type="term" value="P:larval somatic muscle development"/>
    <property type="evidence" value="ECO:0007669"/>
    <property type="project" value="UniProtKB-ARBA"/>
</dbReference>
<feature type="compositionally biased region" description="Basic and acidic residues" evidence="9">
    <location>
        <begin position="509"/>
        <end position="523"/>
    </location>
</feature>
<dbReference type="InterPro" id="IPR051095">
    <property type="entry name" value="Dros_DevTransReg"/>
</dbReference>
<dbReference type="KEGG" id="ccin:107272263"/>
<keyword evidence="11" id="KW-1185">Reference proteome</keyword>
<protein>
    <submittedName>
        <fullName evidence="12">Uncharacterized protein LOC107272263</fullName>
    </submittedName>
</protein>
<dbReference type="GO" id="GO:0016199">
    <property type="term" value="P:axon midline choice point recognition"/>
    <property type="evidence" value="ECO:0007669"/>
    <property type="project" value="UniProtKB-ARBA"/>
</dbReference>
<keyword evidence="2" id="KW-0217">Developmental protein</keyword>
<dbReference type="RefSeq" id="XP_015604748.1">
    <property type="nucleotide sequence ID" value="XM_015749262.2"/>
</dbReference>
<dbReference type="PROSITE" id="PS50097">
    <property type="entry name" value="BTB"/>
    <property type="match status" value="1"/>
</dbReference>
<evidence type="ECO:0000313" key="12">
    <source>
        <dbReference type="RefSeq" id="XP_015604748.1"/>
    </source>
</evidence>
<feature type="compositionally biased region" description="Polar residues" evidence="9">
    <location>
        <begin position="547"/>
        <end position="565"/>
    </location>
</feature>
<feature type="domain" description="BTB" evidence="10">
    <location>
        <begin position="33"/>
        <end position="98"/>
    </location>
</feature>
<dbReference type="SMART" id="SM00225">
    <property type="entry name" value="BTB"/>
    <property type="match status" value="1"/>
</dbReference>
<evidence type="ECO:0000256" key="9">
    <source>
        <dbReference type="SAM" id="MobiDB-lite"/>
    </source>
</evidence>
<dbReference type="GO" id="GO:0045476">
    <property type="term" value="P:nurse cell apoptotic process"/>
    <property type="evidence" value="ECO:0007669"/>
    <property type="project" value="UniProtKB-ARBA"/>
</dbReference>
<evidence type="ECO:0000256" key="1">
    <source>
        <dbReference type="ARBA" id="ARBA00004123"/>
    </source>
</evidence>
<proteinExistence type="predicted"/>
<feature type="compositionally biased region" description="Polar residues" evidence="9">
    <location>
        <begin position="189"/>
        <end position="210"/>
    </location>
</feature>
<dbReference type="GO" id="GO:0007464">
    <property type="term" value="P:R3/R4 cell fate commitment"/>
    <property type="evidence" value="ECO:0007669"/>
    <property type="project" value="UniProtKB-ARBA"/>
</dbReference>
<dbReference type="GeneID" id="107272263"/>
<evidence type="ECO:0000256" key="6">
    <source>
        <dbReference type="ARBA" id="ARBA00023163"/>
    </source>
</evidence>
<keyword evidence="4" id="KW-0524">Neurogenesis</keyword>
<feature type="region of interest" description="Disordered" evidence="9">
    <location>
        <begin position="679"/>
        <end position="768"/>
    </location>
</feature>
<sequence length="768" mass="86345">MVEGGEEYVLHWPGHAGHVTERFSGLLARQALVDVTLICEEQKLRVHKLVLASCSLYFEEMLEQDLGQEPIILLSDLNFEILKAMVEFMYCGETTISQEHLPSLLEAAKIFKVKELACIAGTIMDSQNAIEKSHTKIIRDSLQKAVQVLEFSEATYDDEDTNIGDEDNCVQVRVHRKLSSENHLGLEFNGNSDIDSDGNQSPQSSTTNCDTENDFVEHTLYEETCTARKKETSTTMKSAVPRSPVLRRNEKPLKNSEFKVKQMSKMYNRVDNPIEHIDNDIKYNGDSKLEPILYEQCCDFFNTEQTPMLMLPCNQKKIETFTQQASELTDIPSKLGKGLKVYTHKRRKSADSSRSNLAHFNSATPELPTANCIDLLEESSKNDTPITLSTSLDMENTEYILSLSTENIETVVGCTIRDAICQNGNTSEHNSGIKLNGQKEKAHVKNNTKIRQMNELFSMDNHILSIENSNGVVCKTNILTVPALRRSTRLNNQDTDDSVNNNDLTSDIQRSRDKHTDTRKDHSNSTTETLNKLKRKVKESEQRISDENTMNSLQSNKRNSHNTRTLRSSSKSLKKNANKSRLSLVKSNKSDQRSRNNSSKLRSSKIDKLEYLEVRPYVPAKLNTIASVNRALWGDMSDILEDRETGIELPEYSPSKEIPFAVGLLPLRAALERMQAMPDYQPRKTRSSVAPVKQETNGGIKRKNSVSNADSPSSTKRTISTGGTSNENSNTICHIQISTTSPQTVRSRKRLLSETGPTVESSIVGNKR</sequence>
<dbReference type="SUPFAM" id="SSF54695">
    <property type="entry name" value="POZ domain"/>
    <property type="match status" value="1"/>
</dbReference>
<dbReference type="AlphaFoldDB" id="A0AAJ7C9K5"/>
<keyword evidence="7" id="KW-0539">Nucleus</keyword>
<reference evidence="12" key="1">
    <citation type="submission" date="2025-08" db="UniProtKB">
        <authorList>
            <consortium name="RefSeq"/>
        </authorList>
    </citation>
    <scope>IDENTIFICATION</scope>
</reference>